<comment type="similarity">
    <text evidence="5">Belongs to the binding-protein-dependent transport system permease family.</text>
</comment>
<feature type="transmembrane region" description="Helical" evidence="5">
    <location>
        <begin position="132"/>
        <end position="158"/>
    </location>
</feature>
<dbReference type="PROSITE" id="PS50928">
    <property type="entry name" value="ABC_TM1"/>
    <property type="match status" value="1"/>
</dbReference>
<evidence type="ECO:0000313" key="8">
    <source>
        <dbReference type="Proteomes" id="UP000467214"/>
    </source>
</evidence>
<dbReference type="Gene3D" id="1.10.3720.10">
    <property type="entry name" value="MetI-like"/>
    <property type="match status" value="1"/>
</dbReference>
<feature type="transmembrane region" description="Helical" evidence="5">
    <location>
        <begin position="287"/>
        <end position="305"/>
    </location>
</feature>
<name>A0A845BS21_9NEIS</name>
<evidence type="ECO:0000256" key="5">
    <source>
        <dbReference type="RuleBase" id="RU363032"/>
    </source>
</evidence>
<feature type="transmembrane region" description="Helical" evidence="5">
    <location>
        <begin position="37"/>
        <end position="64"/>
    </location>
</feature>
<accession>A0A845BS21</accession>
<dbReference type="PANTHER" id="PTHR43470">
    <property type="entry name" value="PHOSPHATE TRANSPORT SYSTEM PERMEASE PROTEIN PSTA-RELATED"/>
    <property type="match status" value="1"/>
</dbReference>
<feature type="transmembrane region" description="Helical" evidence="5">
    <location>
        <begin position="170"/>
        <end position="193"/>
    </location>
</feature>
<dbReference type="SUPFAM" id="SSF161098">
    <property type="entry name" value="MetI-like"/>
    <property type="match status" value="1"/>
</dbReference>
<dbReference type="PANTHER" id="PTHR43470:SF3">
    <property type="entry name" value="PHOSPHATE TRANSPORT SYSTEM PERMEASE PROTEIN PSTA-RELATED"/>
    <property type="match status" value="1"/>
</dbReference>
<dbReference type="InterPro" id="IPR035906">
    <property type="entry name" value="MetI-like_sf"/>
</dbReference>
<protein>
    <submittedName>
        <fullName evidence="7">ABC transporter permease subunit</fullName>
    </submittedName>
</protein>
<dbReference type="AlphaFoldDB" id="A0A845BS21"/>
<organism evidence="7 8">
    <name type="scientific">Craterilacuibacter sinensis</name>
    <dbReference type="NCBI Taxonomy" id="2686017"/>
    <lineage>
        <taxon>Bacteria</taxon>
        <taxon>Pseudomonadati</taxon>
        <taxon>Pseudomonadota</taxon>
        <taxon>Betaproteobacteria</taxon>
        <taxon>Neisseriales</taxon>
        <taxon>Neisseriaceae</taxon>
        <taxon>Craterilacuibacter</taxon>
    </lineage>
</organism>
<sequence length="314" mass="33391">MRPSTLPACYCWLMSHWFISSPRACPMNPRTVIERTVVALSTLLAAAFAGLLLLILGFLLMGAWPALNGRLLFGDAPAWPALSGQVPVWDGLWPALAGSLMLVTLAIGIALPLSIAAGIHQAEYARGRRGRLAYTLVDLLAGMPSIVMGLTGFMLILLLRNILPEANTSLLLAACCVALLVLPYLVQATRVSLHQLPAELRLSAQALGLSQSQAILHVYLPAASPGILSGCILAIGRALEDVAVILLTGVVAETGLPGSLFDKFEALPFFIMVTAAEYRDEAQLARAFAAALLLMSLSALLFATARQLQKRSLS</sequence>
<evidence type="ECO:0000256" key="3">
    <source>
        <dbReference type="ARBA" id="ARBA00022989"/>
    </source>
</evidence>
<evidence type="ECO:0000256" key="1">
    <source>
        <dbReference type="ARBA" id="ARBA00004651"/>
    </source>
</evidence>
<gene>
    <name evidence="7" type="ORF">GQF02_00015</name>
</gene>
<dbReference type="Pfam" id="PF00528">
    <property type="entry name" value="BPD_transp_1"/>
    <property type="match status" value="1"/>
</dbReference>
<feature type="transmembrane region" description="Helical" evidence="5">
    <location>
        <begin position="92"/>
        <end position="120"/>
    </location>
</feature>
<evidence type="ECO:0000256" key="2">
    <source>
        <dbReference type="ARBA" id="ARBA00022692"/>
    </source>
</evidence>
<dbReference type="Proteomes" id="UP000467214">
    <property type="component" value="Unassembled WGS sequence"/>
</dbReference>
<dbReference type="GO" id="GO:0005886">
    <property type="term" value="C:plasma membrane"/>
    <property type="evidence" value="ECO:0007669"/>
    <property type="project" value="UniProtKB-SubCell"/>
</dbReference>
<proteinExistence type="inferred from homology"/>
<evidence type="ECO:0000259" key="6">
    <source>
        <dbReference type="PROSITE" id="PS50928"/>
    </source>
</evidence>
<keyword evidence="5" id="KW-0813">Transport</keyword>
<feature type="transmembrane region" description="Helical" evidence="5">
    <location>
        <begin position="214"/>
        <end position="236"/>
    </location>
</feature>
<comment type="subcellular location">
    <subcellularLocation>
        <location evidence="1 5">Cell membrane</location>
        <topology evidence="1 5">Multi-pass membrane protein</topology>
    </subcellularLocation>
</comment>
<dbReference type="GO" id="GO:0055085">
    <property type="term" value="P:transmembrane transport"/>
    <property type="evidence" value="ECO:0007669"/>
    <property type="project" value="InterPro"/>
</dbReference>
<dbReference type="EMBL" id="WSSB01000001">
    <property type="protein sequence ID" value="MXR35383.1"/>
    <property type="molecule type" value="Genomic_DNA"/>
</dbReference>
<comment type="caution">
    <text evidence="7">The sequence shown here is derived from an EMBL/GenBank/DDBJ whole genome shotgun (WGS) entry which is preliminary data.</text>
</comment>
<evidence type="ECO:0000313" key="7">
    <source>
        <dbReference type="EMBL" id="MXR35383.1"/>
    </source>
</evidence>
<keyword evidence="4 5" id="KW-0472">Membrane</keyword>
<keyword evidence="8" id="KW-1185">Reference proteome</keyword>
<feature type="domain" description="ABC transmembrane type-1" evidence="6">
    <location>
        <begin position="96"/>
        <end position="305"/>
    </location>
</feature>
<reference evidence="7 8" key="1">
    <citation type="submission" date="2019-12" db="EMBL/GenBank/DDBJ databases">
        <title>Neisseriaceae gen. nov. sp. Genome sequencing and assembly.</title>
        <authorList>
            <person name="Liu Z."/>
            <person name="Li A."/>
        </authorList>
    </citation>
    <scope>NUCLEOTIDE SEQUENCE [LARGE SCALE GENOMIC DNA]</scope>
    <source>
        <strain evidence="7 8">B2N2-7</strain>
    </source>
</reference>
<evidence type="ECO:0000256" key="4">
    <source>
        <dbReference type="ARBA" id="ARBA00023136"/>
    </source>
</evidence>
<keyword evidence="2 5" id="KW-0812">Transmembrane</keyword>
<dbReference type="InterPro" id="IPR000515">
    <property type="entry name" value="MetI-like"/>
</dbReference>
<dbReference type="CDD" id="cd06261">
    <property type="entry name" value="TM_PBP2"/>
    <property type="match status" value="1"/>
</dbReference>
<keyword evidence="3 5" id="KW-1133">Transmembrane helix</keyword>